<feature type="transmembrane region" description="Helical" evidence="1">
    <location>
        <begin position="252"/>
        <end position="275"/>
    </location>
</feature>
<accession>A0A5Q6S0I5</accession>
<dbReference type="PANTHER" id="PTHR23523">
    <property type="match status" value="1"/>
</dbReference>
<keyword evidence="1" id="KW-1133">Transmembrane helix</keyword>
<feature type="transmembrane region" description="Helical" evidence="1">
    <location>
        <begin position="79"/>
        <end position="101"/>
    </location>
</feature>
<dbReference type="GO" id="GO:0022857">
    <property type="term" value="F:transmembrane transporter activity"/>
    <property type="evidence" value="ECO:0007669"/>
    <property type="project" value="InterPro"/>
</dbReference>
<dbReference type="Gene3D" id="1.20.1250.20">
    <property type="entry name" value="MFS general substrate transporter like domains"/>
    <property type="match status" value="2"/>
</dbReference>
<keyword evidence="1" id="KW-0812">Transmembrane</keyword>
<name>A0A5Q6S0I5_9ACTN</name>
<feature type="transmembrane region" description="Helical" evidence="1">
    <location>
        <begin position="55"/>
        <end position="72"/>
    </location>
</feature>
<comment type="caution">
    <text evidence="2">The sequence shown here is derived from an EMBL/GenBank/DDBJ whole genome shotgun (WGS) entry which is preliminary data.</text>
</comment>
<sequence length="403" mass="41473">MGSVTQPSLESAGKRAFVLVCIVLLALNLRASVGSVGVVLTDIIDGLGMSPTTAGVLTTLPVVLFAVVGSLANSVVRAIGLHTTATVALAVIAVGLASRAFVDSSAVFLVASAVSLAGCAVGNVILPPLVKVHFPDRIALISSIASAAVVGGATLSAALTVPLSEAAGDWRWGLFAWSLLAAVTVLPWLRLLGHDVRSTGDTTRISTGQLVRAPLAWTMAVCFGCQAAQAYAQFGWFPAILEDAGLDDAHAGAMLAILTGVGIPAALVLPALISWTSRRPWVLPWSFAVLTVVGWLGLLWWPSEAPWLWALVLGVGGAAFPWVLTMIAKRARTHEGTVALSAFVQGLGYLIAALGPFGTGALHDASGGWGAPTAMLVTLAVLIGVVGSYVARPIMLEDQLREG</sequence>
<evidence type="ECO:0000313" key="3">
    <source>
        <dbReference type="Proteomes" id="UP000307768"/>
    </source>
</evidence>
<feature type="transmembrane region" description="Helical" evidence="1">
    <location>
        <begin position="282"/>
        <end position="301"/>
    </location>
</feature>
<dbReference type="SUPFAM" id="SSF103473">
    <property type="entry name" value="MFS general substrate transporter"/>
    <property type="match status" value="1"/>
</dbReference>
<feature type="transmembrane region" description="Helical" evidence="1">
    <location>
        <begin position="138"/>
        <end position="158"/>
    </location>
</feature>
<feature type="transmembrane region" description="Helical" evidence="1">
    <location>
        <begin position="369"/>
        <end position="391"/>
    </location>
</feature>
<organism evidence="2 3">
    <name type="scientific">Mumia zhuanghuii</name>
    <dbReference type="NCBI Taxonomy" id="2585211"/>
    <lineage>
        <taxon>Bacteria</taxon>
        <taxon>Bacillati</taxon>
        <taxon>Actinomycetota</taxon>
        <taxon>Actinomycetes</taxon>
        <taxon>Propionibacteriales</taxon>
        <taxon>Nocardioidaceae</taxon>
        <taxon>Mumia</taxon>
    </lineage>
</organism>
<dbReference type="AlphaFoldDB" id="A0A5Q6S0I5"/>
<proteinExistence type="predicted"/>
<dbReference type="InterPro" id="IPR011701">
    <property type="entry name" value="MFS"/>
</dbReference>
<gene>
    <name evidence="2" type="ORF">FE697_009210</name>
</gene>
<feature type="transmembrane region" description="Helical" evidence="1">
    <location>
        <begin position="337"/>
        <end position="357"/>
    </location>
</feature>
<dbReference type="OrthoDB" id="5317164at2"/>
<feature type="transmembrane region" description="Helical" evidence="1">
    <location>
        <begin position="307"/>
        <end position="325"/>
    </location>
</feature>
<dbReference type="InterPro" id="IPR036259">
    <property type="entry name" value="MFS_trans_sf"/>
</dbReference>
<protein>
    <submittedName>
        <fullName evidence="2">MFS transporter</fullName>
    </submittedName>
</protein>
<feature type="transmembrane region" description="Helical" evidence="1">
    <location>
        <begin position="107"/>
        <end position="126"/>
    </location>
</feature>
<evidence type="ECO:0000313" key="2">
    <source>
        <dbReference type="EMBL" id="KAA1423739.1"/>
    </source>
</evidence>
<dbReference type="EMBL" id="VDFQ02000002">
    <property type="protein sequence ID" value="KAA1423739.1"/>
    <property type="molecule type" value="Genomic_DNA"/>
</dbReference>
<reference evidence="2 3" key="1">
    <citation type="submission" date="2019-09" db="EMBL/GenBank/DDBJ databases">
        <title>Mumia zhuanghuii sp. nov. isolated from the intestinal contents of plateau pika (Ochotona curzoniae) in the Qinghai-Tibet plateau of China.</title>
        <authorList>
            <person name="Tian Z."/>
        </authorList>
    </citation>
    <scope>NUCLEOTIDE SEQUENCE [LARGE SCALE GENOMIC DNA]</scope>
    <source>
        <strain evidence="3">350</strain>
    </source>
</reference>
<evidence type="ECO:0000256" key="1">
    <source>
        <dbReference type="SAM" id="Phobius"/>
    </source>
</evidence>
<dbReference type="InterPro" id="IPR052524">
    <property type="entry name" value="MFS_Cyanate_Porter"/>
</dbReference>
<feature type="transmembrane region" description="Helical" evidence="1">
    <location>
        <begin position="210"/>
        <end position="232"/>
    </location>
</feature>
<dbReference type="PANTHER" id="PTHR23523:SF2">
    <property type="entry name" value="2-NITROIMIDAZOLE TRANSPORTER"/>
    <property type="match status" value="1"/>
</dbReference>
<dbReference type="Proteomes" id="UP000307768">
    <property type="component" value="Unassembled WGS sequence"/>
</dbReference>
<keyword evidence="1" id="KW-0472">Membrane</keyword>
<dbReference type="Pfam" id="PF07690">
    <property type="entry name" value="MFS_1"/>
    <property type="match status" value="1"/>
</dbReference>
<feature type="transmembrane region" description="Helical" evidence="1">
    <location>
        <begin position="170"/>
        <end position="189"/>
    </location>
</feature>